<protein>
    <recommendedName>
        <fullName evidence="2">GH29D-like beta-sandwich domain-containing protein</fullName>
    </recommendedName>
</protein>
<organism evidence="3 4">
    <name type="scientific">Cohnella endophytica</name>
    <dbReference type="NCBI Taxonomy" id="2419778"/>
    <lineage>
        <taxon>Bacteria</taxon>
        <taxon>Bacillati</taxon>
        <taxon>Bacillota</taxon>
        <taxon>Bacilli</taxon>
        <taxon>Bacillales</taxon>
        <taxon>Paenibacillaceae</taxon>
        <taxon>Cohnella</taxon>
    </lineage>
</organism>
<accession>A0A494XCS0</accession>
<proteinExistence type="predicted"/>
<feature type="domain" description="GH29D-like beta-sandwich" evidence="2">
    <location>
        <begin position="74"/>
        <end position="138"/>
    </location>
</feature>
<dbReference type="OrthoDB" id="1706086at2"/>
<gene>
    <name evidence="3" type="ORF">D7Z26_24780</name>
</gene>
<evidence type="ECO:0000259" key="2">
    <source>
        <dbReference type="Pfam" id="PF13290"/>
    </source>
</evidence>
<sequence length="286" mass="30082">MLPNGADGKFGGQANATRDLLLTGAYEAKQQYVPPGKPSKKPEEEEPPAPASTYVPIPEVVTPSQLATPTADLASGVVQSGTQVSLSATSGATIYYTTDGSTPTRTNGLVYSVPIVVNSAMTIKALAVQDGMRDSDIMSSSYTIIVTKSALDLINEASASRNWTDVTVTTFGDAGVTGVTSDNLTYVQEYLEYGATTRTSAQIQAIVNEVRAGLALTEISNYIMDSSFTKPSATTFAAAGVTGVTANNLDDILSAIEDAYHEIRGPFDTPFSLTSRDDLQAVVNTR</sequence>
<dbReference type="Proteomes" id="UP000282076">
    <property type="component" value="Unassembled WGS sequence"/>
</dbReference>
<reference evidence="3 4" key="1">
    <citation type="submission" date="2018-10" db="EMBL/GenBank/DDBJ databases">
        <title>Cohnella sp. M2MS4P-1, whole genome shotgun sequence.</title>
        <authorList>
            <person name="Tuo L."/>
        </authorList>
    </citation>
    <scope>NUCLEOTIDE SEQUENCE [LARGE SCALE GENOMIC DNA]</scope>
    <source>
        <strain evidence="3 4">M2MS4P-1</strain>
    </source>
</reference>
<evidence type="ECO:0000313" key="4">
    <source>
        <dbReference type="Proteomes" id="UP000282076"/>
    </source>
</evidence>
<dbReference type="EMBL" id="RBZM01000013">
    <property type="protein sequence ID" value="RKP46316.1"/>
    <property type="molecule type" value="Genomic_DNA"/>
</dbReference>
<evidence type="ECO:0000313" key="3">
    <source>
        <dbReference type="EMBL" id="RKP46316.1"/>
    </source>
</evidence>
<keyword evidence="4" id="KW-1185">Reference proteome</keyword>
<dbReference type="InterPro" id="IPR059177">
    <property type="entry name" value="GH29D-like_dom"/>
</dbReference>
<feature type="region of interest" description="Disordered" evidence="1">
    <location>
        <begin position="27"/>
        <end position="56"/>
    </location>
</feature>
<dbReference type="Pfam" id="PF13290">
    <property type="entry name" value="CHB_HEX_C_1"/>
    <property type="match status" value="1"/>
</dbReference>
<name>A0A494XCS0_9BACL</name>
<dbReference type="AlphaFoldDB" id="A0A494XCS0"/>
<comment type="caution">
    <text evidence="3">The sequence shown here is derived from an EMBL/GenBank/DDBJ whole genome shotgun (WGS) entry which is preliminary data.</text>
</comment>
<evidence type="ECO:0000256" key="1">
    <source>
        <dbReference type="SAM" id="MobiDB-lite"/>
    </source>
</evidence>